<evidence type="ECO:0000313" key="2">
    <source>
        <dbReference type="Proteomes" id="UP000644140"/>
    </source>
</evidence>
<sequence length="152" mass="18116">MKKLILLSMILLLTEVTYAKPLELRPLLQDRFEKNCAIRQQYDFHNDDNELTEPLKRHTTKSSYVDKNVYDSSVYQVKNVNYAGIPIRKMEFSFGRLAQQFNEYLYFDLSSESAKKKFKTLKFKQNHQKSQVSVEYKKNLAIVQCYWLLELN</sequence>
<protein>
    <submittedName>
        <fullName evidence="1">Uncharacterized protein</fullName>
    </submittedName>
</protein>
<evidence type="ECO:0000313" key="1">
    <source>
        <dbReference type="EMBL" id="UUN96371.1"/>
    </source>
</evidence>
<name>A0A8I1DIJ6_ACIBZ</name>
<dbReference type="AlphaFoldDB" id="A0A8I1DIJ6"/>
<accession>A0A8I1DIJ6</accession>
<gene>
    <name evidence="1" type="ORF">I9054_013410</name>
</gene>
<dbReference type="RefSeq" id="WP_151959925.1">
    <property type="nucleotide sequence ID" value="NZ_BKXO01000006.1"/>
</dbReference>
<reference evidence="1" key="1">
    <citation type="submission" date="2022-02" db="EMBL/GenBank/DDBJ databases">
        <title>Characterization of Tn125 harboring carbapenem-resistant Acinetobacter bereziniae clinical isolates.</title>
        <authorList>
            <person name="Wong N.-K."/>
            <person name="Pan Q."/>
        </authorList>
    </citation>
    <scope>NUCLEOTIDE SEQUENCE</scope>
    <source>
        <strain evidence="1">GD03393</strain>
    </source>
</reference>
<proteinExistence type="predicted"/>
<dbReference type="EMBL" id="CP092085">
    <property type="protein sequence ID" value="UUN96371.1"/>
    <property type="molecule type" value="Genomic_DNA"/>
</dbReference>
<dbReference type="Proteomes" id="UP000644140">
    <property type="component" value="Chromosome"/>
</dbReference>
<organism evidence="1 2">
    <name type="scientific">Acinetobacter bereziniae</name>
    <name type="common">Acinetobacter genomosp. 10</name>
    <dbReference type="NCBI Taxonomy" id="106648"/>
    <lineage>
        <taxon>Bacteria</taxon>
        <taxon>Pseudomonadati</taxon>
        <taxon>Pseudomonadota</taxon>
        <taxon>Gammaproteobacteria</taxon>
        <taxon>Moraxellales</taxon>
        <taxon>Moraxellaceae</taxon>
        <taxon>Acinetobacter</taxon>
    </lineage>
</organism>